<dbReference type="Gene3D" id="3.90.180.10">
    <property type="entry name" value="Medium-chain alcohol dehydrogenases, catalytic domain"/>
    <property type="match status" value="1"/>
</dbReference>
<dbReference type="SMART" id="SM00829">
    <property type="entry name" value="PKS_ER"/>
    <property type="match status" value="1"/>
</dbReference>
<sequence length="296" mass="30877">MFAVQFDSPGYTDVLQLRDIPVPSPGEGEVLIALEASAINPADVKIRSGVIPLQGSAPFTLGYDLVGTVEETGPNADRFLPGARVIGASTSALTGNGTWSEFVCLPETSLARAPEDVDPAILAQLPLPGLTAMQAVDALQLTKKSDVLVAGAAGAVGRIALQLLHLRGHRAHALVRRAEQAEMLPTGVAEEVYIGSPPVSRVDGVIDTAGIDLSAALRPGGHYVTVVPGSPPHSVSTESATLVITHESGAMLHALAEHLTAGELNLPESTAFTFSEIVAAHDEYDRQLGRRITLVV</sequence>
<dbReference type="Pfam" id="PF13602">
    <property type="entry name" value="ADH_zinc_N_2"/>
    <property type="match status" value="1"/>
</dbReference>
<name>A0A1H4XDG6_RHOJO</name>
<dbReference type="OrthoDB" id="9787435at2"/>
<dbReference type="PANTHER" id="PTHR43482:SF1">
    <property type="entry name" value="PROTEIN AST1-RELATED"/>
    <property type="match status" value="1"/>
</dbReference>
<dbReference type="SUPFAM" id="SSF50129">
    <property type="entry name" value="GroES-like"/>
    <property type="match status" value="1"/>
</dbReference>
<evidence type="ECO:0000313" key="3">
    <source>
        <dbReference type="Proteomes" id="UP000183407"/>
    </source>
</evidence>
<gene>
    <name evidence="2" type="ORF">SAMN04490220_3270</name>
</gene>
<dbReference type="PANTHER" id="PTHR43482">
    <property type="entry name" value="PROTEIN AST1-RELATED"/>
    <property type="match status" value="1"/>
</dbReference>
<dbReference type="Gene3D" id="3.40.50.720">
    <property type="entry name" value="NAD(P)-binding Rossmann-like Domain"/>
    <property type="match status" value="1"/>
</dbReference>
<dbReference type="CDD" id="cd05289">
    <property type="entry name" value="MDR_like_2"/>
    <property type="match status" value="1"/>
</dbReference>
<dbReference type="GO" id="GO:0016491">
    <property type="term" value="F:oxidoreductase activity"/>
    <property type="evidence" value="ECO:0007669"/>
    <property type="project" value="InterPro"/>
</dbReference>
<dbReference type="InterPro" id="IPR036291">
    <property type="entry name" value="NAD(P)-bd_dom_sf"/>
</dbReference>
<dbReference type="InterPro" id="IPR013154">
    <property type="entry name" value="ADH-like_N"/>
</dbReference>
<evidence type="ECO:0000259" key="1">
    <source>
        <dbReference type="SMART" id="SM00829"/>
    </source>
</evidence>
<dbReference type="InterPro" id="IPR020843">
    <property type="entry name" value="ER"/>
</dbReference>
<organism evidence="2 3">
    <name type="scientific">Rhodococcus jostii</name>
    <dbReference type="NCBI Taxonomy" id="132919"/>
    <lineage>
        <taxon>Bacteria</taxon>
        <taxon>Bacillati</taxon>
        <taxon>Actinomycetota</taxon>
        <taxon>Actinomycetes</taxon>
        <taxon>Mycobacteriales</taxon>
        <taxon>Nocardiaceae</taxon>
        <taxon>Rhodococcus</taxon>
    </lineage>
</organism>
<reference evidence="3" key="1">
    <citation type="submission" date="2016-10" db="EMBL/GenBank/DDBJ databases">
        <authorList>
            <person name="Varghese N."/>
        </authorList>
    </citation>
    <scope>NUCLEOTIDE SEQUENCE [LARGE SCALE GENOMIC DNA]</scope>
    <source>
        <strain evidence="3">DSM 44719</strain>
    </source>
</reference>
<dbReference type="SUPFAM" id="SSF51735">
    <property type="entry name" value="NAD(P)-binding Rossmann-fold domains"/>
    <property type="match status" value="1"/>
</dbReference>
<dbReference type="EMBL" id="FNTL01000004">
    <property type="protein sequence ID" value="SED02841.1"/>
    <property type="molecule type" value="Genomic_DNA"/>
</dbReference>
<dbReference type="AlphaFoldDB" id="A0A1H4XDG6"/>
<dbReference type="Pfam" id="PF08240">
    <property type="entry name" value="ADH_N"/>
    <property type="match status" value="1"/>
</dbReference>
<proteinExistence type="predicted"/>
<evidence type="ECO:0000313" key="2">
    <source>
        <dbReference type="EMBL" id="SED02841.1"/>
    </source>
</evidence>
<dbReference type="Proteomes" id="UP000183407">
    <property type="component" value="Unassembled WGS sequence"/>
</dbReference>
<feature type="domain" description="Enoyl reductase (ER)" evidence="1">
    <location>
        <begin position="10"/>
        <end position="296"/>
    </location>
</feature>
<protein>
    <submittedName>
        <fullName evidence="2">NADPH:quinone reductase</fullName>
    </submittedName>
</protein>
<accession>A0A1H4XDG6</accession>
<dbReference type="RefSeq" id="WP_073361112.1">
    <property type="nucleotide sequence ID" value="NZ_FNTL01000004.1"/>
</dbReference>
<dbReference type="InterPro" id="IPR011032">
    <property type="entry name" value="GroES-like_sf"/>
</dbReference>
<dbReference type="InterPro" id="IPR052585">
    <property type="entry name" value="Lipid_raft_assoc_Zn_ADH"/>
</dbReference>